<keyword evidence="11 15" id="KW-1133">Transmembrane helix</keyword>
<dbReference type="Gene3D" id="6.10.340.10">
    <property type="match status" value="1"/>
</dbReference>
<dbReference type="SMART" id="SM00304">
    <property type="entry name" value="HAMP"/>
    <property type="match status" value="1"/>
</dbReference>
<evidence type="ECO:0000313" key="19">
    <source>
        <dbReference type="Proteomes" id="UP001178322"/>
    </source>
</evidence>
<evidence type="ECO:0000256" key="5">
    <source>
        <dbReference type="ARBA" id="ARBA00022553"/>
    </source>
</evidence>
<dbReference type="Proteomes" id="UP001178322">
    <property type="component" value="Chromosome"/>
</dbReference>
<feature type="domain" description="Histidine kinase" evidence="16">
    <location>
        <begin position="157"/>
        <end position="371"/>
    </location>
</feature>
<dbReference type="InterPro" id="IPR050398">
    <property type="entry name" value="HssS/ArlS-like"/>
</dbReference>
<evidence type="ECO:0000256" key="15">
    <source>
        <dbReference type="SAM" id="Phobius"/>
    </source>
</evidence>
<evidence type="ECO:0000256" key="6">
    <source>
        <dbReference type="ARBA" id="ARBA00022679"/>
    </source>
</evidence>
<organism evidence="18 19">
    <name type="scientific">Lysinibacillus pakistanensis</name>
    <dbReference type="NCBI Taxonomy" id="759811"/>
    <lineage>
        <taxon>Bacteria</taxon>
        <taxon>Bacillati</taxon>
        <taxon>Bacillota</taxon>
        <taxon>Bacilli</taxon>
        <taxon>Bacillales</taxon>
        <taxon>Bacillaceae</taxon>
        <taxon>Lysinibacillus</taxon>
    </lineage>
</organism>
<keyword evidence="5" id="KW-0597">Phosphoprotein</keyword>
<evidence type="ECO:0000259" key="17">
    <source>
        <dbReference type="PROSITE" id="PS50885"/>
    </source>
</evidence>
<evidence type="ECO:0000256" key="2">
    <source>
        <dbReference type="ARBA" id="ARBA00004651"/>
    </source>
</evidence>
<dbReference type="GO" id="GO:0005886">
    <property type="term" value="C:plasma membrane"/>
    <property type="evidence" value="ECO:0007669"/>
    <property type="project" value="UniProtKB-SubCell"/>
</dbReference>
<feature type="transmembrane region" description="Helical" evidence="15">
    <location>
        <begin position="12"/>
        <end position="33"/>
    </location>
</feature>
<dbReference type="CDD" id="cd00075">
    <property type="entry name" value="HATPase"/>
    <property type="match status" value="1"/>
</dbReference>
<dbReference type="SUPFAM" id="SSF55874">
    <property type="entry name" value="ATPase domain of HSP90 chaperone/DNA topoisomerase II/histidine kinase"/>
    <property type="match status" value="1"/>
</dbReference>
<dbReference type="CDD" id="cd06225">
    <property type="entry name" value="HAMP"/>
    <property type="match status" value="1"/>
</dbReference>
<keyword evidence="9 18" id="KW-0418">Kinase</keyword>
<dbReference type="InterPro" id="IPR036890">
    <property type="entry name" value="HATPase_C_sf"/>
</dbReference>
<dbReference type="PANTHER" id="PTHR45528:SF1">
    <property type="entry name" value="SENSOR HISTIDINE KINASE CPXA"/>
    <property type="match status" value="1"/>
</dbReference>
<evidence type="ECO:0000256" key="10">
    <source>
        <dbReference type="ARBA" id="ARBA00022840"/>
    </source>
</evidence>
<comment type="subcellular location">
    <subcellularLocation>
        <location evidence="2">Cell membrane</location>
        <topology evidence="2">Multi-pass membrane protein</topology>
    </subcellularLocation>
</comment>
<protein>
    <recommendedName>
        <fullName evidence="3">histidine kinase</fullName>
        <ecNumber evidence="3">2.7.13.3</ecNumber>
    </recommendedName>
</protein>
<dbReference type="InterPro" id="IPR003661">
    <property type="entry name" value="HisK_dim/P_dom"/>
</dbReference>
<dbReference type="SUPFAM" id="SSF47384">
    <property type="entry name" value="Homodimeric domain of signal transducing histidine kinase"/>
    <property type="match status" value="1"/>
</dbReference>
<dbReference type="GO" id="GO:0005524">
    <property type="term" value="F:ATP binding"/>
    <property type="evidence" value="ECO:0007669"/>
    <property type="project" value="UniProtKB-KW"/>
</dbReference>
<dbReference type="Pfam" id="PF02518">
    <property type="entry name" value="HATPase_c"/>
    <property type="match status" value="1"/>
</dbReference>
<dbReference type="EMBL" id="CP126101">
    <property type="protein sequence ID" value="WHY53351.1"/>
    <property type="molecule type" value="Genomic_DNA"/>
</dbReference>
<dbReference type="Pfam" id="PF00512">
    <property type="entry name" value="HisKA"/>
    <property type="match status" value="1"/>
</dbReference>
<evidence type="ECO:0000256" key="4">
    <source>
        <dbReference type="ARBA" id="ARBA00022475"/>
    </source>
</evidence>
<keyword evidence="13 15" id="KW-0472">Membrane</keyword>
<dbReference type="InterPro" id="IPR003594">
    <property type="entry name" value="HATPase_dom"/>
</dbReference>
<keyword evidence="10" id="KW-0067">ATP-binding</keyword>
<evidence type="ECO:0000256" key="7">
    <source>
        <dbReference type="ARBA" id="ARBA00022692"/>
    </source>
</evidence>
<evidence type="ECO:0000256" key="9">
    <source>
        <dbReference type="ARBA" id="ARBA00022777"/>
    </source>
</evidence>
<evidence type="ECO:0000256" key="3">
    <source>
        <dbReference type="ARBA" id="ARBA00012438"/>
    </source>
</evidence>
<dbReference type="GO" id="GO:0000155">
    <property type="term" value="F:phosphorelay sensor kinase activity"/>
    <property type="evidence" value="ECO:0007669"/>
    <property type="project" value="InterPro"/>
</dbReference>
<dbReference type="CDD" id="cd00082">
    <property type="entry name" value="HisKA"/>
    <property type="match status" value="1"/>
</dbReference>
<keyword evidence="12" id="KW-0902">Two-component regulatory system</keyword>
<dbReference type="PRINTS" id="PR00344">
    <property type="entry name" value="BCTRLSENSOR"/>
</dbReference>
<dbReference type="EC" id="2.7.13.3" evidence="3"/>
<gene>
    <name evidence="18" type="ORF">QNH24_08970</name>
</gene>
<proteinExistence type="predicted"/>
<dbReference type="SUPFAM" id="SSF158472">
    <property type="entry name" value="HAMP domain-like"/>
    <property type="match status" value="1"/>
</dbReference>
<feature type="transmembrane region" description="Helical" evidence="15">
    <location>
        <begin position="61"/>
        <end position="84"/>
    </location>
</feature>
<dbReference type="InterPro" id="IPR036097">
    <property type="entry name" value="HisK_dim/P_sf"/>
</dbReference>
<dbReference type="PROSITE" id="PS50885">
    <property type="entry name" value="HAMP"/>
    <property type="match status" value="1"/>
</dbReference>
<reference evidence="18" key="1">
    <citation type="submission" date="2023-05" db="EMBL/GenBank/DDBJ databases">
        <title>Comparative genomics of Bacillaceae isolates and their secondary metabolite potential.</title>
        <authorList>
            <person name="Song L."/>
            <person name="Nielsen L.J."/>
            <person name="Mohite O."/>
            <person name="Xu X."/>
            <person name="Weber T."/>
            <person name="Kovacs A.T."/>
        </authorList>
    </citation>
    <scope>NUCLEOTIDE SEQUENCE</scope>
    <source>
        <strain evidence="18">LY1</strain>
    </source>
</reference>
<accession>A0AAX3X3A7</accession>
<dbReference type="AlphaFoldDB" id="A0AAX3X3A7"/>
<keyword evidence="14" id="KW-0175">Coiled coil</keyword>
<name>A0AAX3X3A7_9BACI</name>
<dbReference type="PROSITE" id="PS50109">
    <property type="entry name" value="HIS_KIN"/>
    <property type="match status" value="1"/>
</dbReference>
<comment type="catalytic activity">
    <reaction evidence="1">
        <text>ATP + protein L-histidine = ADP + protein N-phospho-L-histidine.</text>
        <dbReference type="EC" id="2.7.13.3"/>
    </reaction>
</comment>
<keyword evidence="8" id="KW-0547">Nucleotide-binding</keyword>
<feature type="coiled-coil region" evidence="14">
    <location>
        <begin position="123"/>
        <end position="157"/>
    </location>
</feature>
<dbReference type="SMART" id="SM00388">
    <property type="entry name" value="HisKA"/>
    <property type="match status" value="1"/>
</dbReference>
<keyword evidence="7 15" id="KW-0812">Transmembrane</keyword>
<dbReference type="Pfam" id="PF00672">
    <property type="entry name" value="HAMP"/>
    <property type="match status" value="1"/>
</dbReference>
<dbReference type="InterPro" id="IPR004358">
    <property type="entry name" value="Sig_transdc_His_kin-like_C"/>
</dbReference>
<keyword evidence="4" id="KW-1003">Cell membrane</keyword>
<keyword evidence="6" id="KW-0808">Transferase</keyword>
<evidence type="ECO:0000313" key="18">
    <source>
        <dbReference type="EMBL" id="WHY53351.1"/>
    </source>
</evidence>
<dbReference type="Gene3D" id="3.30.565.10">
    <property type="entry name" value="Histidine kinase-like ATPase, C-terminal domain"/>
    <property type="match status" value="1"/>
</dbReference>
<evidence type="ECO:0000256" key="14">
    <source>
        <dbReference type="SAM" id="Coils"/>
    </source>
</evidence>
<evidence type="ECO:0000256" key="1">
    <source>
        <dbReference type="ARBA" id="ARBA00000085"/>
    </source>
</evidence>
<sequence>MKSQNRLQRVLITTYIYFFIIVALIAAFSLFVLNEQIVNYFLEAGQSSKSTIEGQEKNEQIFYKILMQTLLLFLSLLIIAVYIFGKWTASRLTTPLHLIADGIQDIARGQYNKRLNFNASYELAQIQNDFNKMAEQLEKVEKENQRLEENKQRMLVDLSHDLKTPITTVRGYVEALELGLINEEERKRRILRLISNKVELVSELIDNIFELSKLNSSNYPVMVQKNDIAEFMREIAIEYYEQFSEKNIMFQCTIPQDEIDYPFNATLLYRAISNILSNALKYNPAGTTVQLELLSKENGIEIVIQDNGIGIPPAIEEKIFEAFVRGDQTRKSDGGTGLGLAIAKQVIEKHGGEITLTTNGWTSFKLFLPQK</sequence>
<dbReference type="PANTHER" id="PTHR45528">
    <property type="entry name" value="SENSOR HISTIDINE KINASE CPXA"/>
    <property type="match status" value="1"/>
</dbReference>
<evidence type="ECO:0000256" key="11">
    <source>
        <dbReference type="ARBA" id="ARBA00022989"/>
    </source>
</evidence>
<dbReference type="InterPro" id="IPR005467">
    <property type="entry name" value="His_kinase_dom"/>
</dbReference>
<feature type="domain" description="HAMP" evidence="17">
    <location>
        <begin position="90"/>
        <end position="142"/>
    </location>
</feature>
<dbReference type="InterPro" id="IPR003660">
    <property type="entry name" value="HAMP_dom"/>
</dbReference>
<dbReference type="FunFam" id="3.30.565.10:FF:000006">
    <property type="entry name" value="Sensor histidine kinase WalK"/>
    <property type="match status" value="1"/>
</dbReference>
<dbReference type="SMART" id="SM00387">
    <property type="entry name" value="HATPase_c"/>
    <property type="match status" value="1"/>
</dbReference>
<dbReference type="RefSeq" id="WP_283871701.1">
    <property type="nucleotide sequence ID" value="NZ_CP126101.1"/>
</dbReference>
<dbReference type="Gene3D" id="1.10.287.130">
    <property type="match status" value="1"/>
</dbReference>
<evidence type="ECO:0000256" key="8">
    <source>
        <dbReference type="ARBA" id="ARBA00022741"/>
    </source>
</evidence>
<evidence type="ECO:0000256" key="12">
    <source>
        <dbReference type="ARBA" id="ARBA00023012"/>
    </source>
</evidence>
<evidence type="ECO:0000259" key="16">
    <source>
        <dbReference type="PROSITE" id="PS50109"/>
    </source>
</evidence>
<evidence type="ECO:0000256" key="13">
    <source>
        <dbReference type="ARBA" id="ARBA00023136"/>
    </source>
</evidence>